<evidence type="ECO:0000256" key="3">
    <source>
        <dbReference type="ARBA" id="ARBA00022692"/>
    </source>
</evidence>
<evidence type="ECO:0000256" key="2">
    <source>
        <dbReference type="ARBA" id="ARBA00007524"/>
    </source>
</evidence>
<dbReference type="Pfam" id="PF03073">
    <property type="entry name" value="TspO_MBR"/>
    <property type="match status" value="1"/>
</dbReference>
<dbReference type="Proteomes" id="UP000215896">
    <property type="component" value="Unassembled WGS sequence"/>
</dbReference>
<reference evidence="8 9" key="1">
    <citation type="submission" date="2017-07" db="EMBL/GenBank/DDBJ databases">
        <title>Draft whole genome sequences of clinical Proprionibacteriaceae strains.</title>
        <authorList>
            <person name="Bernier A.-M."/>
            <person name="Bernard K."/>
            <person name="Domingo M.-C."/>
        </authorList>
    </citation>
    <scope>NUCLEOTIDE SEQUENCE [LARGE SCALE GENOMIC DNA]</scope>
    <source>
        <strain evidence="8 9">NML 030167</strain>
    </source>
</reference>
<proteinExistence type="inferred from homology"/>
<dbReference type="InterPro" id="IPR016040">
    <property type="entry name" value="NAD(P)-bd_dom"/>
</dbReference>
<dbReference type="RefSeq" id="WP_094404503.1">
    <property type="nucleotide sequence ID" value="NZ_NMVO01000001.1"/>
</dbReference>
<accession>A0A255GSU8</accession>
<dbReference type="GO" id="GO:0003677">
    <property type="term" value="F:DNA binding"/>
    <property type="evidence" value="ECO:0007669"/>
    <property type="project" value="UniProtKB-KW"/>
</dbReference>
<comment type="similarity">
    <text evidence="2">Belongs to the TspO/BZRP family.</text>
</comment>
<keyword evidence="9" id="KW-1185">Reference proteome</keyword>
<feature type="transmembrane region" description="Helical" evidence="6">
    <location>
        <begin position="389"/>
        <end position="408"/>
    </location>
</feature>
<dbReference type="PANTHER" id="PTHR10057">
    <property type="entry name" value="PERIPHERAL-TYPE BENZODIAZEPINE RECEPTOR"/>
    <property type="match status" value="1"/>
</dbReference>
<dbReference type="FunFam" id="1.20.1260.100:FF:000001">
    <property type="entry name" value="translocator protein 2"/>
    <property type="match status" value="1"/>
</dbReference>
<dbReference type="Gene3D" id="3.40.50.720">
    <property type="entry name" value="NAD(P)-binding Rossmann-like Domain"/>
    <property type="match status" value="1"/>
</dbReference>
<dbReference type="OrthoDB" id="9774199at2"/>
<evidence type="ECO:0000256" key="5">
    <source>
        <dbReference type="ARBA" id="ARBA00023136"/>
    </source>
</evidence>
<keyword evidence="5 6" id="KW-0472">Membrane</keyword>
<comment type="subcellular location">
    <subcellularLocation>
        <location evidence="1">Membrane</location>
        <topology evidence="1">Multi-pass membrane protein</topology>
    </subcellularLocation>
</comment>
<dbReference type="AlphaFoldDB" id="A0A255GSU8"/>
<feature type="transmembrane region" description="Helical" evidence="6">
    <location>
        <begin position="356"/>
        <end position="377"/>
    </location>
</feature>
<dbReference type="CDD" id="cd15904">
    <property type="entry name" value="TSPO_MBR"/>
    <property type="match status" value="1"/>
</dbReference>
<protein>
    <submittedName>
        <fullName evidence="8">DNA-binding protein</fullName>
    </submittedName>
</protein>
<dbReference type="Gene3D" id="1.20.1260.100">
    <property type="entry name" value="TspO/MBR protein"/>
    <property type="match status" value="1"/>
</dbReference>
<feature type="domain" description="NAD(P)-binding" evidence="7">
    <location>
        <begin position="14"/>
        <end position="119"/>
    </location>
</feature>
<evidence type="ECO:0000256" key="6">
    <source>
        <dbReference type="SAM" id="Phobius"/>
    </source>
</evidence>
<evidence type="ECO:0000259" key="7">
    <source>
        <dbReference type="Pfam" id="PF13460"/>
    </source>
</evidence>
<dbReference type="SUPFAM" id="SSF51735">
    <property type="entry name" value="NAD(P)-binding Rossmann-fold domains"/>
    <property type="match status" value="1"/>
</dbReference>
<comment type="caution">
    <text evidence="8">The sequence shown here is derived from an EMBL/GenBank/DDBJ whole genome shotgun (WGS) entry which is preliminary data.</text>
</comment>
<evidence type="ECO:0000256" key="1">
    <source>
        <dbReference type="ARBA" id="ARBA00004141"/>
    </source>
</evidence>
<keyword evidence="4 6" id="KW-1133">Transmembrane helix</keyword>
<dbReference type="EMBL" id="NMVO01000001">
    <property type="protein sequence ID" value="OYO17726.1"/>
    <property type="molecule type" value="Genomic_DNA"/>
</dbReference>
<keyword evidence="3 6" id="KW-0812">Transmembrane</keyword>
<evidence type="ECO:0000313" key="8">
    <source>
        <dbReference type="EMBL" id="OYO17726.1"/>
    </source>
</evidence>
<dbReference type="InterPro" id="IPR004307">
    <property type="entry name" value="TspO_MBR"/>
</dbReference>
<dbReference type="PANTHER" id="PTHR10057:SF0">
    <property type="entry name" value="TRANSLOCATOR PROTEIN"/>
    <property type="match status" value="1"/>
</dbReference>
<sequence>MNDTAGPRTAFVTGASGSIGSKLIATLLDRGWQVRALTRDRGHLARFDWSDAVQIVQGEVTDTDRLTEGMRGADAAWYLLHSMGEGADFVAKERASADSFATAARAAGVERIVYLGGLHPDGVELSEHLGSRVLVGDILLASGVPTAALQAGPVLGEGSASFDMLRQLSERLPAAIAPDWLKNRTQPIAIDDALHYLTAAAELPPAVNRRFDIGGPEPLSFAEMMKRYARAVGLGPRGVLILPITTPGLAARWIGLVTSTPAALATPLIGSLLHDSIVTERDLDELVGPPPGGHTGFEEAIRRATAGLDTRRWRRTIAATAAACTATAVVGALATTPAVCWFRGLDRPSWQPPDSAFGPVWTLLYADLAAMSALTIADAAESDPDRARALWRALAVNLVLNAGWSVVFWRFRRLPLAALWAAALTASSADLTRRIGERNTARGLLLAPYPLWCGFATALSTAIARRNRNEDR</sequence>
<name>A0A255GSU8_9ACTN</name>
<dbReference type="InterPro" id="IPR038330">
    <property type="entry name" value="TspO/MBR-related_sf"/>
</dbReference>
<dbReference type="InterPro" id="IPR036291">
    <property type="entry name" value="NAD(P)-bd_dom_sf"/>
</dbReference>
<feature type="transmembrane region" description="Helical" evidence="6">
    <location>
        <begin position="444"/>
        <end position="464"/>
    </location>
</feature>
<organism evidence="8 9">
    <name type="scientific">Enemella evansiae</name>
    <dbReference type="NCBI Taxonomy" id="2016499"/>
    <lineage>
        <taxon>Bacteria</taxon>
        <taxon>Bacillati</taxon>
        <taxon>Actinomycetota</taxon>
        <taxon>Actinomycetes</taxon>
        <taxon>Propionibacteriales</taxon>
        <taxon>Propionibacteriaceae</taxon>
        <taxon>Enemella</taxon>
    </lineage>
</organism>
<feature type="transmembrane region" description="Helical" evidence="6">
    <location>
        <begin position="317"/>
        <end position="344"/>
    </location>
</feature>
<keyword evidence="8" id="KW-0238">DNA-binding</keyword>
<dbReference type="GO" id="GO:0016020">
    <property type="term" value="C:membrane"/>
    <property type="evidence" value="ECO:0007669"/>
    <property type="project" value="UniProtKB-SubCell"/>
</dbReference>
<evidence type="ECO:0000313" key="9">
    <source>
        <dbReference type="Proteomes" id="UP000215896"/>
    </source>
</evidence>
<gene>
    <name evidence="8" type="ORF">CGZ94_02250</name>
</gene>
<evidence type="ECO:0000256" key="4">
    <source>
        <dbReference type="ARBA" id="ARBA00022989"/>
    </source>
</evidence>
<dbReference type="GO" id="GO:0033013">
    <property type="term" value="P:tetrapyrrole metabolic process"/>
    <property type="evidence" value="ECO:0007669"/>
    <property type="project" value="UniProtKB-ARBA"/>
</dbReference>
<dbReference type="Pfam" id="PF13460">
    <property type="entry name" value="NAD_binding_10"/>
    <property type="match status" value="1"/>
</dbReference>